<dbReference type="EMBL" id="CP033577">
    <property type="protein sequence ID" value="AYV22504.1"/>
    <property type="molecule type" value="Genomic_DNA"/>
</dbReference>
<proteinExistence type="predicted"/>
<accession>A0A3G4VCS4</accession>
<dbReference type="CDD" id="cd00085">
    <property type="entry name" value="HNHc"/>
    <property type="match status" value="1"/>
</dbReference>
<dbReference type="InterPro" id="IPR002711">
    <property type="entry name" value="HNH"/>
</dbReference>
<protein>
    <submittedName>
        <fullName evidence="2">HNH endonuclease</fullName>
    </submittedName>
</protein>
<dbReference type="Proteomes" id="UP000279760">
    <property type="component" value="Chromosome 1"/>
</dbReference>
<feature type="domain" description="HNH nuclease" evidence="1">
    <location>
        <begin position="202"/>
        <end position="255"/>
    </location>
</feature>
<evidence type="ECO:0000259" key="1">
    <source>
        <dbReference type="SMART" id="SM00507"/>
    </source>
</evidence>
<keyword evidence="2" id="KW-0255">Endonuclease</keyword>
<dbReference type="InterPro" id="IPR003615">
    <property type="entry name" value="HNH_nuc"/>
</dbReference>
<dbReference type="GO" id="GO:0003676">
    <property type="term" value="F:nucleic acid binding"/>
    <property type="evidence" value="ECO:0007669"/>
    <property type="project" value="InterPro"/>
</dbReference>
<reference evidence="2 3" key="1">
    <citation type="submission" date="2018-11" db="EMBL/GenBank/DDBJ databases">
        <title>Complete Genome Sequence of Vbrio mediterranei 117-T6: a Potential Pathogen Bacteria Isolated from the Conchocelis of Pyropia.</title>
        <authorList>
            <person name="Liu Q."/>
        </authorList>
    </citation>
    <scope>NUCLEOTIDE SEQUENCE [LARGE SCALE GENOMIC DNA]</scope>
    <source>
        <strain evidence="2 3">117-T6</strain>
    </source>
</reference>
<organism evidence="2 3">
    <name type="scientific">Vibrio mediterranei</name>
    <dbReference type="NCBI Taxonomy" id="689"/>
    <lineage>
        <taxon>Bacteria</taxon>
        <taxon>Pseudomonadati</taxon>
        <taxon>Pseudomonadota</taxon>
        <taxon>Gammaproteobacteria</taxon>
        <taxon>Vibrionales</taxon>
        <taxon>Vibrionaceae</taxon>
        <taxon>Vibrio</taxon>
    </lineage>
</organism>
<gene>
    <name evidence="2" type="ORF">ECB94_15200</name>
</gene>
<sequence>MKLNVDLSEFNKLVDENVSERLSQFSISLDSFSFDRLDEQRKVPHLVTDFDLDISLNGQLLSYDGHGVIVYIKEHSDLSKAVADPYNEAKRYHLTDCKTIQDEKKDKRFGRLVALRYTEGDIPICDDKDNTDDAKLVVCGRCLRKVKYLPYIKAGSDEEKKRVQMEFSLRGFLKKQYSFPEESLPFRHAEFSNFSYTSDWKSVSEVYKLSHNYSCEECGVELKQRKELLHTHHIDGVKSNNHPANLMALCVECHSKQPKHKHLKPNAGVLRYLKEKRTL</sequence>
<dbReference type="GO" id="GO:0008270">
    <property type="term" value="F:zinc ion binding"/>
    <property type="evidence" value="ECO:0007669"/>
    <property type="project" value="InterPro"/>
</dbReference>
<name>A0A3G4VCS4_9VIBR</name>
<evidence type="ECO:0000313" key="2">
    <source>
        <dbReference type="EMBL" id="AYV22504.1"/>
    </source>
</evidence>
<keyword evidence="2" id="KW-0540">Nuclease</keyword>
<keyword evidence="2" id="KW-0378">Hydrolase</keyword>
<dbReference type="Pfam" id="PF01844">
    <property type="entry name" value="HNH"/>
    <property type="match status" value="1"/>
</dbReference>
<evidence type="ECO:0000313" key="3">
    <source>
        <dbReference type="Proteomes" id="UP000279760"/>
    </source>
</evidence>
<dbReference type="AlphaFoldDB" id="A0A3G4VCS4"/>
<dbReference type="SMART" id="SM00507">
    <property type="entry name" value="HNHc"/>
    <property type="match status" value="1"/>
</dbReference>
<dbReference type="RefSeq" id="WP_124940925.1">
    <property type="nucleotide sequence ID" value="NZ_CP033577.1"/>
</dbReference>
<dbReference type="GO" id="GO:0004519">
    <property type="term" value="F:endonuclease activity"/>
    <property type="evidence" value="ECO:0007669"/>
    <property type="project" value="UniProtKB-KW"/>
</dbReference>